<comment type="caution">
    <text evidence="9">The sequence shown here is derived from an EMBL/GenBank/DDBJ whole genome shotgun (WGS) entry which is preliminary data.</text>
</comment>
<gene>
    <name evidence="9" type="ORF">RU87_GL001346</name>
</gene>
<dbReference type="STRING" id="1348632.GCA_001591745_00728"/>
<dbReference type="AlphaFoldDB" id="A0A2A5S061"/>
<keyword evidence="3" id="KW-1003">Cell membrane</keyword>
<dbReference type="GO" id="GO:0005886">
    <property type="term" value="C:plasma membrane"/>
    <property type="evidence" value="ECO:0007669"/>
    <property type="project" value="UniProtKB-SubCell"/>
</dbReference>
<evidence type="ECO:0000313" key="9">
    <source>
        <dbReference type="EMBL" id="PCS06886.1"/>
    </source>
</evidence>
<protein>
    <recommendedName>
        <fullName evidence="8">Sulfatase N-terminal domain-containing protein</fullName>
    </recommendedName>
</protein>
<dbReference type="EMBL" id="JXJX01000006">
    <property type="protein sequence ID" value="PCS06886.1"/>
    <property type="molecule type" value="Genomic_DNA"/>
</dbReference>
<proteinExistence type="predicted"/>
<dbReference type="Pfam" id="PF00884">
    <property type="entry name" value="Sulfatase"/>
    <property type="match status" value="1"/>
</dbReference>
<keyword evidence="6 7" id="KW-0472">Membrane</keyword>
<keyword evidence="10" id="KW-1185">Reference proteome</keyword>
<evidence type="ECO:0000313" key="10">
    <source>
        <dbReference type="Proteomes" id="UP000242246"/>
    </source>
</evidence>
<dbReference type="PANTHER" id="PTHR47371">
    <property type="entry name" value="LIPOTEICHOIC ACID SYNTHASE"/>
    <property type="match status" value="1"/>
</dbReference>
<dbReference type="Gene3D" id="3.40.720.10">
    <property type="entry name" value="Alkaline Phosphatase, subunit A"/>
    <property type="match status" value="1"/>
</dbReference>
<feature type="domain" description="Sulfatase N-terminal" evidence="8">
    <location>
        <begin position="140"/>
        <end position="438"/>
    </location>
</feature>
<comment type="pathway">
    <text evidence="2">Cell wall biogenesis; lipoteichoic acid biosynthesis.</text>
</comment>
<evidence type="ECO:0000256" key="2">
    <source>
        <dbReference type="ARBA" id="ARBA00004936"/>
    </source>
</evidence>
<reference evidence="9 10" key="1">
    <citation type="submission" date="2014-12" db="EMBL/GenBank/DDBJ databases">
        <title>Draft genome sequences of 10 type strains of Lactococcus.</title>
        <authorList>
            <person name="Sun Z."/>
            <person name="Zhong Z."/>
            <person name="Liu W."/>
            <person name="Zhang W."/>
            <person name="Zhang H."/>
        </authorList>
    </citation>
    <scope>NUCLEOTIDE SEQUENCE [LARGE SCALE GENOMIC DNA]</scope>
    <source>
        <strain evidence="9 10">DSM 20686</strain>
    </source>
</reference>
<dbReference type="SUPFAM" id="SSF53649">
    <property type="entry name" value="Alkaline phosphatase-like"/>
    <property type="match status" value="1"/>
</dbReference>
<sequence>MSWTGFVASMLVLGSNWVIHIFSDINVDQIVYTLANAEGTDTTNIYTFINNVLIPSILISILFYFILHFIYKINVISFPKWTSRFIQVMMVLLLLIASTTYGLKHFGWSKIVNYFSDSTFIRKNIVNAKDTTVSFSGEKRNLIYIFVESLETSYASKDKGGDQNFNLLQPLMDVDPNSINFSNTEKYGGQQQLPGMDYTAAGIIAQTSGLPLKFGGNYTQEDLRENASGKKINNMLPGIKSLGEILKENGYTNYFLMGSYPDFGGRASYLKQHGDYHITGWFDAIQNKWLPKGYAQNWGFEDAKLFQFAKNMLTDISKKDTPFNFSMLTADTHFPNGYTYGDEKKVTNMQYKNVVFHSSTMIAQFIQWCQQQPWYDNTTIVISGDHLTMDQRYINSLDKGYDRTVFNLFMNTGLIAETNKNRQFSNMDMFPTTLVALGAQIENDKQQLGLGVNLFSGEKTMIEKYGYQKTKDQIEQRSKFYIKNLIEGKK</sequence>
<evidence type="ECO:0000259" key="8">
    <source>
        <dbReference type="Pfam" id="PF00884"/>
    </source>
</evidence>
<dbReference type="PANTHER" id="PTHR47371:SF3">
    <property type="entry name" value="PHOSPHOGLYCEROL TRANSFERASE I"/>
    <property type="match status" value="1"/>
</dbReference>
<evidence type="ECO:0000256" key="5">
    <source>
        <dbReference type="ARBA" id="ARBA00022989"/>
    </source>
</evidence>
<evidence type="ECO:0000256" key="1">
    <source>
        <dbReference type="ARBA" id="ARBA00004651"/>
    </source>
</evidence>
<feature type="transmembrane region" description="Helical" evidence="7">
    <location>
        <begin position="85"/>
        <end position="103"/>
    </location>
</feature>
<keyword evidence="5 7" id="KW-1133">Transmembrane helix</keyword>
<feature type="transmembrane region" description="Helical" evidence="7">
    <location>
        <begin position="52"/>
        <end position="73"/>
    </location>
</feature>
<organism evidence="9 10">
    <name type="scientific">Pseudolactococcus plantarum</name>
    <dbReference type="NCBI Taxonomy" id="1365"/>
    <lineage>
        <taxon>Bacteria</taxon>
        <taxon>Bacillati</taxon>
        <taxon>Bacillota</taxon>
        <taxon>Bacilli</taxon>
        <taxon>Lactobacillales</taxon>
        <taxon>Streptococcaceae</taxon>
        <taxon>Pseudolactococcus</taxon>
    </lineage>
</organism>
<dbReference type="CDD" id="cd16015">
    <property type="entry name" value="LTA_synthase"/>
    <property type="match status" value="1"/>
</dbReference>
<evidence type="ECO:0000256" key="3">
    <source>
        <dbReference type="ARBA" id="ARBA00022475"/>
    </source>
</evidence>
<dbReference type="Proteomes" id="UP000242246">
    <property type="component" value="Unassembled WGS sequence"/>
</dbReference>
<comment type="subcellular location">
    <subcellularLocation>
        <location evidence="1">Cell membrane</location>
        <topology evidence="1">Multi-pass membrane protein</topology>
    </subcellularLocation>
</comment>
<evidence type="ECO:0000256" key="7">
    <source>
        <dbReference type="SAM" id="Phobius"/>
    </source>
</evidence>
<keyword evidence="4 7" id="KW-0812">Transmembrane</keyword>
<accession>A0A2A5S061</accession>
<dbReference type="InterPro" id="IPR017850">
    <property type="entry name" value="Alkaline_phosphatase_core_sf"/>
</dbReference>
<name>A0A2A5S061_9LACT</name>
<evidence type="ECO:0000256" key="6">
    <source>
        <dbReference type="ARBA" id="ARBA00023136"/>
    </source>
</evidence>
<evidence type="ECO:0000256" key="4">
    <source>
        <dbReference type="ARBA" id="ARBA00022692"/>
    </source>
</evidence>
<dbReference type="InterPro" id="IPR050448">
    <property type="entry name" value="OpgB/LTA_synthase_biosynth"/>
</dbReference>
<dbReference type="InterPro" id="IPR000917">
    <property type="entry name" value="Sulfatase_N"/>
</dbReference>